<organism evidence="2 3">
    <name type="scientific">Streptomyces luteoverticillatus</name>
    <name type="common">Streptoverticillium luteoverticillatus</name>
    <dbReference type="NCBI Taxonomy" id="66425"/>
    <lineage>
        <taxon>Bacteria</taxon>
        <taxon>Bacillati</taxon>
        <taxon>Actinomycetota</taxon>
        <taxon>Actinomycetes</taxon>
        <taxon>Kitasatosporales</taxon>
        <taxon>Streptomycetaceae</taxon>
        <taxon>Streptomyces</taxon>
    </lineage>
</organism>
<dbReference type="AlphaFoldDB" id="A0A3Q9FRN3"/>
<dbReference type="PANTHER" id="PTHR42305">
    <property type="entry name" value="MEMBRANE PROTEIN RV1733C-RELATED"/>
    <property type="match status" value="1"/>
</dbReference>
<dbReference type="OrthoDB" id="4325432at2"/>
<reference evidence="2 3" key="1">
    <citation type="submission" date="2018-12" db="EMBL/GenBank/DDBJ databases">
        <title>The whole draft genome of Streptomyce luteoverticillatus CGMCC 15060.</title>
        <authorList>
            <person name="Feng Z."/>
            <person name="Chen G."/>
            <person name="Zhang J."/>
            <person name="Zhu H."/>
            <person name="Yu X."/>
            <person name="Zhang W."/>
            <person name="Zhang X."/>
        </authorList>
    </citation>
    <scope>NUCLEOTIDE SEQUENCE [LARGE SCALE GENOMIC DNA]</scope>
    <source>
        <strain evidence="2 3">CGMCC 15060</strain>
    </source>
</reference>
<dbReference type="PANTHER" id="PTHR42305:SF1">
    <property type="entry name" value="MEMBRANE PROTEIN RV1733C-RELATED"/>
    <property type="match status" value="1"/>
</dbReference>
<protein>
    <submittedName>
        <fullName evidence="2">Uncharacterized protein</fullName>
    </submittedName>
</protein>
<evidence type="ECO:0000313" key="3">
    <source>
        <dbReference type="Proteomes" id="UP000267900"/>
    </source>
</evidence>
<dbReference type="Proteomes" id="UP000267900">
    <property type="component" value="Chromosome"/>
</dbReference>
<feature type="compositionally biased region" description="Basic and acidic residues" evidence="1">
    <location>
        <begin position="85"/>
        <end position="99"/>
    </location>
</feature>
<keyword evidence="3" id="KW-1185">Reference proteome</keyword>
<dbReference type="RefSeq" id="WP_126913069.1">
    <property type="nucleotide sequence ID" value="NZ_CP034587.1"/>
</dbReference>
<feature type="region of interest" description="Disordered" evidence="1">
    <location>
        <begin position="77"/>
        <end position="99"/>
    </location>
</feature>
<evidence type="ECO:0000313" key="2">
    <source>
        <dbReference type="EMBL" id="AZQ70504.1"/>
    </source>
</evidence>
<evidence type="ECO:0000256" key="1">
    <source>
        <dbReference type="SAM" id="MobiDB-lite"/>
    </source>
</evidence>
<name>A0A3Q9FRN3_STRLT</name>
<dbReference type="InterPro" id="IPR039708">
    <property type="entry name" value="MT1774/Rv1733c-like"/>
</dbReference>
<sequence length="210" mass="22586">MRATLSFWLSLWRRRRSPLRRRSDVVEAWAGVAAVVLTLLLGPALGWTAGSLAHEALRETVRDQHLHRHLVTATALAPASGSTDGDGHEAGGGREAGAGRDGYRRVLARWRGPDGLERTGLVAVRQYARPGEPFPLWTDDRGAAVSRPMDGAAAAVHAVLAGLGAAGAAAGLVEGARRLVVWRLARRRYAEWDQAWERAGHTWGRADAGS</sequence>
<accession>A0A3Q9FRN3</accession>
<dbReference type="EMBL" id="CP034587">
    <property type="protein sequence ID" value="AZQ70504.1"/>
    <property type="molecule type" value="Genomic_DNA"/>
</dbReference>
<gene>
    <name evidence="2" type="ORF">EKH77_04100</name>
</gene>
<proteinExistence type="predicted"/>